<gene>
    <name evidence="4" type="ORF">CA2015_4709</name>
</gene>
<dbReference type="EMBL" id="CP012040">
    <property type="protein sequence ID" value="AKP54037.1"/>
    <property type="molecule type" value="Genomic_DNA"/>
</dbReference>
<keyword evidence="5" id="KW-1185">Reference proteome</keyword>
<organism evidence="4 5">
    <name type="scientific">Cyclobacterium amurskyense</name>
    <dbReference type="NCBI Taxonomy" id="320787"/>
    <lineage>
        <taxon>Bacteria</taxon>
        <taxon>Pseudomonadati</taxon>
        <taxon>Bacteroidota</taxon>
        <taxon>Cytophagia</taxon>
        <taxon>Cytophagales</taxon>
        <taxon>Cyclobacteriaceae</taxon>
        <taxon>Cyclobacterium</taxon>
    </lineage>
</organism>
<keyword evidence="2" id="KW-1133">Transmembrane helix</keyword>
<reference evidence="4 5" key="1">
    <citation type="submission" date="2015-07" db="EMBL/GenBank/DDBJ databases">
        <authorList>
            <person name="Kim K.M."/>
        </authorList>
    </citation>
    <scope>NUCLEOTIDE SEQUENCE [LARGE SCALE GENOMIC DNA]</scope>
    <source>
        <strain evidence="4 5">KCTC 12363</strain>
    </source>
</reference>
<proteinExistence type="predicted"/>
<keyword evidence="2" id="KW-0472">Membrane</keyword>
<dbReference type="STRING" id="320787.CA2015_4709"/>
<feature type="chain" id="PRO_5005208301" description="tRNA (Guanine-N1)-methyltransferase" evidence="3">
    <location>
        <begin position="21"/>
        <end position="199"/>
    </location>
</feature>
<feature type="transmembrane region" description="Helical" evidence="2">
    <location>
        <begin position="132"/>
        <end position="151"/>
    </location>
</feature>
<evidence type="ECO:0008006" key="6">
    <source>
        <dbReference type="Google" id="ProtNLM"/>
    </source>
</evidence>
<feature type="coiled-coil region" evidence="1">
    <location>
        <begin position="72"/>
        <end position="113"/>
    </location>
</feature>
<evidence type="ECO:0000256" key="2">
    <source>
        <dbReference type="SAM" id="Phobius"/>
    </source>
</evidence>
<evidence type="ECO:0000313" key="5">
    <source>
        <dbReference type="Proteomes" id="UP000036520"/>
    </source>
</evidence>
<dbReference type="SUPFAM" id="SSF58100">
    <property type="entry name" value="Bacterial hemolysins"/>
    <property type="match status" value="1"/>
</dbReference>
<accession>A0A0H4Q087</accession>
<dbReference type="AlphaFoldDB" id="A0A0H4Q087"/>
<evidence type="ECO:0000256" key="3">
    <source>
        <dbReference type="SAM" id="SignalP"/>
    </source>
</evidence>
<name>A0A0H4Q087_9BACT</name>
<feature type="coiled-coil region" evidence="1">
    <location>
        <begin position="158"/>
        <end position="197"/>
    </location>
</feature>
<dbReference type="KEGG" id="camu:CA2015_4709"/>
<evidence type="ECO:0000256" key="1">
    <source>
        <dbReference type="SAM" id="Coils"/>
    </source>
</evidence>
<keyword evidence="3" id="KW-0732">Signal</keyword>
<evidence type="ECO:0000313" key="4">
    <source>
        <dbReference type="EMBL" id="AKP54037.1"/>
    </source>
</evidence>
<keyword evidence="2" id="KW-0812">Transmembrane</keyword>
<dbReference type="Proteomes" id="UP000036520">
    <property type="component" value="Chromosome"/>
</dbReference>
<dbReference type="RefSeq" id="WP_240477878.1">
    <property type="nucleotide sequence ID" value="NZ_CAXBGM010000116.1"/>
</dbReference>
<keyword evidence="1" id="KW-0175">Coiled coil</keyword>
<protein>
    <recommendedName>
        <fullName evidence="6">tRNA (Guanine-N1)-methyltransferase</fullName>
    </recommendedName>
</protein>
<feature type="signal peptide" evidence="3">
    <location>
        <begin position="1"/>
        <end position="20"/>
    </location>
</feature>
<sequence length="199" mass="23557">MMIRYFLFTLFLSLSFTLSAQEQPAPTTTELENGTIEQQFDYLKKVSTNYQEYKVIKLRSLEKLQTNILDSIKGYQSTIQELKSTLQENKKQIDDLNQRLTTTKADFDRAVEEKDSFSIFGMLLHKTFYSNLVWGIIILLIIILVISYFRFKRSHQVTAETQQSLEDLREEFELHRRNTLERERKLNRQLVDALNNKDS</sequence>